<proteinExistence type="predicted"/>
<evidence type="ECO:0000313" key="2">
    <source>
        <dbReference type="EMBL" id="EIT70000.1"/>
    </source>
</evidence>
<dbReference type="Pfam" id="PF04860">
    <property type="entry name" value="Phage_portal"/>
    <property type="match status" value="1"/>
</dbReference>
<dbReference type="NCBIfam" id="TIGR01537">
    <property type="entry name" value="portal_HK97"/>
    <property type="match status" value="1"/>
</dbReference>
<protein>
    <submittedName>
        <fullName evidence="2">Phage portal protein, HK97 family</fullName>
    </submittedName>
</protein>
<keyword evidence="4" id="KW-1185">Reference proteome</keyword>
<evidence type="ECO:0000313" key="3">
    <source>
        <dbReference type="EMBL" id="EIT70187.1"/>
    </source>
</evidence>
<comment type="caution">
    <text evidence="2">The sequence shown here is derived from an EMBL/GenBank/DDBJ whole genome shotgun (WGS) entry which is preliminary data.</text>
</comment>
<dbReference type="STRING" id="1172194.WQQ_01370"/>
<accession>I8T7U1</accession>
<name>I8T7U1_9GAMM</name>
<organism evidence="2 4">
    <name type="scientific">Hydrocarboniphaga effusa AP103</name>
    <dbReference type="NCBI Taxonomy" id="1172194"/>
    <lineage>
        <taxon>Bacteria</taxon>
        <taxon>Pseudomonadati</taxon>
        <taxon>Pseudomonadota</taxon>
        <taxon>Gammaproteobacteria</taxon>
        <taxon>Nevskiales</taxon>
        <taxon>Nevskiaceae</taxon>
        <taxon>Hydrocarboniphaga</taxon>
    </lineage>
</organism>
<dbReference type="EMBL" id="AKGD01000001">
    <property type="protein sequence ID" value="EIT70187.1"/>
    <property type="molecule type" value="Genomic_DNA"/>
</dbReference>
<gene>
    <name evidence="2" type="ORF">WQQ_01370</name>
    <name evidence="3" type="ORF">WQQ_03240</name>
</gene>
<dbReference type="AlphaFoldDB" id="I8T7U1"/>
<dbReference type="OrthoDB" id="9765386at2"/>
<reference evidence="2 4" key="1">
    <citation type="journal article" date="2012" name="J. Bacteriol.">
        <title>Genome Sequence of n-Alkane-Degrading Hydrocarboniphaga effusa Strain AP103T (ATCC BAA-332T).</title>
        <authorList>
            <person name="Chang H.K."/>
            <person name="Zylstra G.J."/>
            <person name="Chae J.C."/>
        </authorList>
    </citation>
    <scope>NUCLEOTIDE SEQUENCE [LARGE SCALE GENOMIC DNA]</scope>
    <source>
        <strain evidence="2 4">AP103</strain>
    </source>
</reference>
<dbReference type="InterPro" id="IPR006944">
    <property type="entry name" value="Phage/GTA_portal"/>
</dbReference>
<evidence type="ECO:0000313" key="4">
    <source>
        <dbReference type="Proteomes" id="UP000003704"/>
    </source>
</evidence>
<dbReference type="PATRIC" id="fig|1172194.4.peg.131"/>
<evidence type="ECO:0000256" key="1">
    <source>
        <dbReference type="SAM" id="MobiDB-lite"/>
    </source>
</evidence>
<dbReference type="Proteomes" id="UP000003704">
    <property type="component" value="Unassembled WGS sequence"/>
</dbReference>
<sequence>MKLSQRIAPTVTVTKAGTLAPVGGRNVLPWIREPYAGAWQRNEEVSVETALAHSAVYSCMTLIASDIGKLRPMLMQIDADGIWTETTSAAYSPVLRKPNHFQNRIQFIEWWIMSKLVYGNAYVLKQRDSRRVVVAEYLLDPMRVTPLISSDGSIYYQLGQDVLNGVRDTALIVPASEIIHDRMNCLFHPLVGVSPLFAAGLAAGQGLQMQRDANRFFANGANPGGVLIAPGAISDQTANEIRDNWSVNYGGENAGKIAVLGDGLKFEPMRMTAVDAQVIEQLKWTAENVCSTFHVPAYKIGAAPPPSYNNIEALAQEYYSTCLQTLIEHWEACQDEGLGLPVNYGTELELDSLLRMDTSTLITAEAAAVGAGIKSPNEARKRLNLKPVKGGESPYLQQQNYALAALAERDGDKPFAKALNTNLRPANEPKPGENE</sequence>
<dbReference type="EMBL" id="AKGD01000001">
    <property type="protein sequence ID" value="EIT70000.1"/>
    <property type="molecule type" value="Genomic_DNA"/>
</dbReference>
<reference evidence="2" key="2">
    <citation type="submission" date="2012-05" db="EMBL/GenBank/DDBJ databases">
        <authorList>
            <person name="Park J.-H."/>
            <person name="Zylstra G.J."/>
            <person name="Chae J.-C."/>
        </authorList>
    </citation>
    <scope>NUCLEOTIDE SEQUENCE</scope>
    <source>
        <strain evidence="2">AP103</strain>
    </source>
</reference>
<dbReference type="InterPro" id="IPR006427">
    <property type="entry name" value="Portal_HK97"/>
</dbReference>
<dbReference type="RefSeq" id="WP_007183283.1">
    <property type="nucleotide sequence ID" value="NZ_AKGD01000001.1"/>
</dbReference>
<feature type="region of interest" description="Disordered" evidence="1">
    <location>
        <begin position="414"/>
        <end position="435"/>
    </location>
</feature>